<evidence type="ECO:0000256" key="3">
    <source>
        <dbReference type="ARBA" id="ARBA00022737"/>
    </source>
</evidence>
<dbReference type="EMBL" id="JH370151">
    <property type="protein sequence ID" value="ELA41050.1"/>
    <property type="molecule type" value="Genomic_DNA"/>
</dbReference>
<keyword evidence="8" id="KW-1185">Reference proteome</keyword>
<dbReference type="AlphaFoldDB" id="L2GKL9"/>
<dbReference type="SUPFAM" id="SSF50978">
    <property type="entry name" value="WD40 repeat-like"/>
    <property type="match status" value="1"/>
</dbReference>
<sequence length="326" mass="37382">MESGFHFNHFPPIPKNTLPNSLTLSPFRTVACQSLADDFYSNLIDWSGDKIFYCENNTVFQYNFHTDSYIKVFEDSSINVCSLKCMKQSDTLVIGCSSGILICLDLGSLKSTRHMFHRGRISAIEIIENRVLTGSRDRKVKMIDFRSKSPEKSYSFHMQEVCGISVNNDKRFVGTGGNDNKIIVLDFRKDDTYYKKLEEHKAAVKALSWSPLYSTKFISGGGTADKTLKQWDINLETSLQQSMCFESQICNVKWLENDKILSTFGYSNDDIKLLNDFQVEKVFLGHKNRVIHFAVDDKEEFFVSGSGDSNINIWKIDEKEREIIVR</sequence>
<dbReference type="InterPro" id="IPR015943">
    <property type="entry name" value="WD40/YVTN_repeat-like_dom_sf"/>
</dbReference>
<organism evidence="7 8">
    <name type="scientific">Vittaforma corneae (strain ATCC 50505)</name>
    <name type="common">Microsporidian parasite</name>
    <name type="synonym">Nosema corneum</name>
    <dbReference type="NCBI Taxonomy" id="993615"/>
    <lineage>
        <taxon>Eukaryota</taxon>
        <taxon>Fungi</taxon>
        <taxon>Fungi incertae sedis</taxon>
        <taxon>Microsporidia</taxon>
        <taxon>Nosematidae</taxon>
        <taxon>Vittaforma</taxon>
    </lineage>
</organism>
<dbReference type="InterPro" id="IPR056150">
    <property type="entry name" value="WD40_CDC20-Fz"/>
</dbReference>
<dbReference type="OrthoDB" id="10263272at2759"/>
<dbReference type="PROSITE" id="PS50294">
    <property type="entry name" value="WD_REPEATS_REGION"/>
    <property type="match status" value="1"/>
</dbReference>
<evidence type="ECO:0000256" key="5">
    <source>
        <dbReference type="PROSITE-ProRule" id="PRU00221"/>
    </source>
</evidence>
<dbReference type="VEuPathDB" id="MicrosporidiaDB:VICG_01932"/>
<gene>
    <name evidence="7" type="ORF">VICG_01932</name>
</gene>
<evidence type="ECO:0000313" key="8">
    <source>
        <dbReference type="Proteomes" id="UP000011082"/>
    </source>
</evidence>
<dbReference type="PANTHER" id="PTHR19918:SF1">
    <property type="entry name" value="FIZZY-RELATED PROTEIN HOMOLOG"/>
    <property type="match status" value="1"/>
</dbReference>
<evidence type="ECO:0000256" key="2">
    <source>
        <dbReference type="ARBA" id="ARBA00022574"/>
    </source>
</evidence>
<dbReference type="HOGENOM" id="CLU_014831_1_0_1"/>
<evidence type="ECO:0000259" key="6">
    <source>
        <dbReference type="Pfam" id="PF24807"/>
    </source>
</evidence>
<dbReference type="GO" id="GO:1990757">
    <property type="term" value="F:ubiquitin ligase activator activity"/>
    <property type="evidence" value="ECO:0007669"/>
    <property type="project" value="TreeGrafter"/>
</dbReference>
<dbReference type="GO" id="GO:1905786">
    <property type="term" value="P:positive regulation of anaphase-promoting complex-dependent catabolic process"/>
    <property type="evidence" value="ECO:0007669"/>
    <property type="project" value="TreeGrafter"/>
</dbReference>
<dbReference type="STRING" id="993615.L2GKL9"/>
<name>L2GKL9_VITCO</name>
<dbReference type="InterPro" id="IPR036322">
    <property type="entry name" value="WD40_repeat_dom_sf"/>
</dbReference>
<evidence type="ECO:0000313" key="7">
    <source>
        <dbReference type="EMBL" id="ELA41050.1"/>
    </source>
</evidence>
<dbReference type="InterPro" id="IPR033010">
    <property type="entry name" value="Cdc20/Fizzy"/>
</dbReference>
<dbReference type="OMA" id="WNVFPGP"/>
<feature type="domain" description="CDC20/Fizzy WD40" evidence="6">
    <location>
        <begin position="34"/>
        <end position="314"/>
    </location>
</feature>
<dbReference type="SMART" id="SM00320">
    <property type="entry name" value="WD40"/>
    <property type="match status" value="5"/>
</dbReference>
<keyword evidence="2 5" id="KW-0853">WD repeat</keyword>
<reference evidence="8" key="1">
    <citation type="submission" date="2011-05" db="EMBL/GenBank/DDBJ databases">
        <title>The genome sequence of Vittaforma corneae strain ATCC 50505.</title>
        <authorList>
            <consortium name="The Broad Institute Genome Sequencing Platform"/>
            <person name="Cuomo C."/>
            <person name="Didier E."/>
            <person name="Bowers L."/>
            <person name="Young S.K."/>
            <person name="Zeng Q."/>
            <person name="Gargeya S."/>
            <person name="Fitzgerald M."/>
            <person name="Haas B."/>
            <person name="Abouelleil A."/>
            <person name="Alvarado L."/>
            <person name="Arachchi H.M."/>
            <person name="Berlin A."/>
            <person name="Chapman S.B."/>
            <person name="Gearin G."/>
            <person name="Goldberg J."/>
            <person name="Griggs A."/>
            <person name="Gujja S."/>
            <person name="Hansen M."/>
            <person name="Heiman D."/>
            <person name="Howarth C."/>
            <person name="Larimer J."/>
            <person name="Lui A."/>
            <person name="MacDonald P.J.P."/>
            <person name="McCowen C."/>
            <person name="Montmayeur A."/>
            <person name="Murphy C."/>
            <person name="Neiman D."/>
            <person name="Pearson M."/>
            <person name="Priest M."/>
            <person name="Roberts A."/>
            <person name="Saif S."/>
            <person name="Shea T."/>
            <person name="Sisk P."/>
            <person name="Stolte C."/>
            <person name="Sykes S."/>
            <person name="Wortman J."/>
            <person name="Nusbaum C."/>
            <person name="Birren B."/>
        </authorList>
    </citation>
    <scope>NUCLEOTIDE SEQUENCE [LARGE SCALE GENOMIC DNA]</scope>
    <source>
        <strain evidence="8">ATCC 50505</strain>
    </source>
</reference>
<dbReference type="GO" id="GO:0010997">
    <property type="term" value="F:anaphase-promoting complex binding"/>
    <property type="evidence" value="ECO:0007669"/>
    <property type="project" value="InterPro"/>
</dbReference>
<dbReference type="InterPro" id="IPR001680">
    <property type="entry name" value="WD40_rpt"/>
</dbReference>
<keyword evidence="3" id="KW-0677">Repeat</keyword>
<dbReference type="Proteomes" id="UP000011082">
    <property type="component" value="Unassembled WGS sequence"/>
</dbReference>
<feature type="repeat" description="WD" evidence="5">
    <location>
        <begin position="283"/>
        <end position="324"/>
    </location>
</feature>
<dbReference type="GO" id="GO:0005680">
    <property type="term" value="C:anaphase-promoting complex"/>
    <property type="evidence" value="ECO:0007669"/>
    <property type="project" value="TreeGrafter"/>
</dbReference>
<dbReference type="GeneID" id="19882642"/>
<dbReference type="RefSeq" id="XP_007605377.1">
    <property type="nucleotide sequence ID" value="XM_007605315.1"/>
</dbReference>
<dbReference type="GO" id="GO:0031145">
    <property type="term" value="P:anaphase-promoting complex-dependent catabolic process"/>
    <property type="evidence" value="ECO:0007669"/>
    <property type="project" value="TreeGrafter"/>
</dbReference>
<comment type="similarity">
    <text evidence="1">Belongs to the WD repeat CDC20/Fizzy family.</text>
</comment>
<evidence type="ECO:0000256" key="1">
    <source>
        <dbReference type="ARBA" id="ARBA00006445"/>
    </source>
</evidence>
<dbReference type="InParanoid" id="L2GKL9"/>
<protein>
    <recommendedName>
        <fullName evidence="6">CDC20/Fizzy WD40 domain-containing protein</fullName>
    </recommendedName>
</protein>
<dbReference type="PANTHER" id="PTHR19918">
    <property type="entry name" value="CELL DIVISION CYCLE 20 CDC20 FIZZY -RELATED"/>
    <property type="match status" value="1"/>
</dbReference>
<dbReference type="PROSITE" id="PS50082">
    <property type="entry name" value="WD_REPEATS_2"/>
    <property type="match status" value="1"/>
</dbReference>
<accession>L2GKL9</accession>
<proteinExistence type="inferred from homology"/>
<dbReference type="Pfam" id="PF24807">
    <property type="entry name" value="WD40_CDC20-Fz"/>
    <property type="match status" value="1"/>
</dbReference>
<dbReference type="Gene3D" id="2.130.10.10">
    <property type="entry name" value="YVTN repeat-like/Quinoprotein amine dehydrogenase"/>
    <property type="match status" value="1"/>
</dbReference>
<keyword evidence="4" id="KW-0131">Cell cycle</keyword>
<evidence type="ECO:0000256" key="4">
    <source>
        <dbReference type="ARBA" id="ARBA00023306"/>
    </source>
</evidence>